<dbReference type="InterPro" id="IPR006143">
    <property type="entry name" value="RND_pump_MFP"/>
</dbReference>
<comment type="caution">
    <text evidence="7">The sequence shown here is derived from an EMBL/GenBank/DDBJ whole genome shotgun (WGS) entry which is preliminary data.</text>
</comment>
<evidence type="ECO:0000256" key="2">
    <source>
        <dbReference type="ARBA" id="ARBA00009477"/>
    </source>
</evidence>
<dbReference type="PROSITE" id="PS51257">
    <property type="entry name" value="PROKAR_LIPOPROTEIN"/>
    <property type="match status" value="1"/>
</dbReference>
<comment type="similarity">
    <text evidence="2">Belongs to the membrane fusion protein (MFP) (TC 8.A.1) family.</text>
</comment>
<evidence type="ECO:0000313" key="7">
    <source>
        <dbReference type="EMBL" id="MBB3967094.1"/>
    </source>
</evidence>
<dbReference type="SUPFAM" id="SSF111369">
    <property type="entry name" value="HlyD-like secretion proteins"/>
    <property type="match status" value="1"/>
</dbReference>
<organism evidence="7 8">
    <name type="scientific">Rhizobium metallidurans</name>
    <dbReference type="NCBI Taxonomy" id="1265931"/>
    <lineage>
        <taxon>Bacteria</taxon>
        <taxon>Pseudomonadati</taxon>
        <taxon>Pseudomonadota</taxon>
        <taxon>Alphaproteobacteria</taxon>
        <taxon>Hyphomicrobiales</taxon>
        <taxon>Rhizobiaceae</taxon>
        <taxon>Rhizobium/Agrobacterium group</taxon>
        <taxon>Rhizobium</taxon>
    </lineage>
</organism>
<feature type="domain" description="Multidrug resistance protein MdtA-like C-terminal permuted SH3" evidence="6">
    <location>
        <begin position="294"/>
        <end position="353"/>
    </location>
</feature>
<sequence length="378" mass="39637">MISLKTVRLPSVASFALLGAVSLVVSGCSEEKKAETKEILRPVKVVEITKAGETRALDYSGAVKARVEMNLGFRVAGKITERRVNIGDRVQPGDVIARIDATDYELATKTAEANLAAAEKGVGTADLANKRAQQLFDKSVTAKSQLEQASLSYDQAVSTRDAARSSLDQARNQVSYAELKADQSGIVTAISADTGAVVAAGTPVATVALDGEKEVQIAVPENDIAEFKPGKTVKASFWSSAKLVLDGKVREVSGSADAQSRTFAVRVSLPNDDRVLLGMTATIEASVGNANTDVAIPLAALAEKDGKKIVWVVDRDQQTVSARDVTVADFTGDGVSISDGLKTGDLVVAAGTQFMTDNLKVKLPGQQSASAETGDVVR</sequence>
<proteinExistence type="inferred from homology"/>
<dbReference type="GO" id="GO:1990281">
    <property type="term" value="C:efflux pump complex"/>
    <property type="evidence" value="ECO:0007669"/>
    <property type="project" value="TreeGrafter"/>
</dbReference>
<evidence type="ECO:0000259" key="4">
    <source>
        <dbReference type="Pfam" id="PF25917"/>
    </source>
</evidence>
<dbReference type="PANTHER" id="PTHR30469">
    <property type="entry name" value="MULTIDRUG RESISTANCE PROTEIN MDTA"/>
    <property type="match status" value="1"/>
</dbReference>
<evidence type="ECO:0000313" key="8">
    <source>
        <dbReference type="Proteomes" id="UP000582090"/>
    </source>
</evidence>
<keyword evidence="3" id="KW-0813">Transport</keyword>
<dbReference type="Gene3D" id="2.40.30.170">
    <property type="match status" value="1"/>
</dbReference>
<dbReference type="EMBL" id="JACIDW010000031">
    <property type="protein sequence ID" value="MBB3967094.1"/>
    <property type="molecule type" value="Genomic_DNA"/>
</dbReference>
<dbReference type="RefSeq" id="WP_183902523.1">
    <property type="nucleotide sequence ID" value="NZ_JACIDW010000031.1"/>
</dbReference>
<comment type="subcellular location">
    <subcellularLocation>
        <location evidence="1">Cell envelope</location>
    </subcellularLocation>
</comment>
<feature type="domain" description="CusB-like beta-barrel" evidence="5">
    <location>
        <begin position="215"/>
        <end position="284"/>
    </location>
</feature>
<dbReference type="Proteomes" id="UP000582090">
    <property type="component" value="Unassembled WGS sequence"/>
</dbReference>
<evidence type="ECO:0000259" key="6">
    <source>
        <dbReference type="Pfam" id="PF25967"/>
    </source>
</evidence>
<evidence type="ECO:0000256" key="3">
    <source>
        <dbReference type="ARBA" id="ARBA00022448"/>
    </source>
</evidence>
<evidence type="ECO:0000259" key="5">
    <source>
        <dbReference type="Pfam" id="PF25954"/>
    </source>
</evidence>
<reference evidence="7 8" key="1">
    <citation type="submission" date="2020-08" db="EMBL/GenBank/DDBJ databases">
        <title>Genomic Encyclopedia of Type Strains, Phase IV (KMG-IV): sequencing the most valuable type-strain genomes for metagenomic binning, comparative biology and taxonomic classification.</title>
        <authorList>
            <person name="Goeker M."/>
        </authorList>
    </citation>
    <scope>NUCLEOTIDE SEQUENCE [LARGE SCALE GENOMIC DNA]</scope>
    <source>
        <strain evidence="7 8">DSM 26575</strain>
    </source>
</reference>
<name>A0A7W6CVN5_9HYPH</name>
<dbReference type="Pfam" id="PF25967">
    <property type="entry name" value="RND-MFP_C"/>
    <property type="match status" value="1"/>
</dbReference>
<dbReference type="AlphaFoldDB" id="A0A7W6CVN5"/>
<dbReference type="Pfam" id="PF25917">
    <property type="entry name" value="BSH_RND"/>
    <property type="match status" value="1"/>
</dbReference>
<dbReference type="NCBIfam" id="TIGR01730">
    <property type="entry name" value="RND_mfp"/>
    <property type="match status" value="1"/>
</dbReference>
<keyword evidence="8" id="KW-1185">Reference proteome</keyword>
<feature type="domain" description="Multidrug resistance protein MdtA-like barrel-sandwich hybrid" evidence="4">
    <location>
        <begin position="72"/>
        <end position="207"/>
    </location>
</feature>
<dbReference type="PANTHER" id="PTHR30469:SF15">
    <property type="entry name" value="HLYD FAMILY OF SECRETION PROTEINS"/>
    <property type="match status" value="1"/>
</dbReference>
<dbReference type="InterPro" id="IPR058625">
    <property type="entry name" value="MdtA-like_BSH"/>
</dbReference>
<dbReference type="Gene3D" id="2.40.420.20">
    <property type="match status" value="1"/>
</dbReference>
<dbReference type="InterPro" id="IPR058627">
    <property type="entry name" value="MdtA-like_C"/>
</dbReference>
<dbReference type="InterPro" id="IPR058792">
    <property type="entry name" value="Beta-barrel_RND_2"/>
</dbReference>
<dbReference type="Pfam" id="PF25954">
    <property type="entry name" value="Beta-barrel_RND_2"/>
    <property type="match status" value="1"/>
</dbReference>
<protein>
    <submittedName>
        <fullName evidence="7">RND family efflux transporter MFP subunit</fullName>
    </submittedName>
</protein>
<dbReference type="Gene3D" id="1.10.287.470">
    <property type="entry name" value="Helix hairpin bin"/>
    <property type="match status" value="1"/>
</dbReference>
<evidence type="ECO:0000256" key="1">
    <source>
        <dbReference type="ARBA" id="ARBA00004196"/>
    </source>
</evidence>
<dbReference type="GO" id="GO:0015562">
    <property type="term" value="F:efflux transmembrane transporter activity"/>
    <property type="evidence" value="ECO:0007669"/>
    <property type="project" value="TreeGrafter"/>
</dbReference>
<dbReference type="Gene3D" id="2.40.50.100">
    <property type="match status" value="1"/>
</dbReference>
<gene>
    <name evidence="7" type="ORF">GGQ67_004788</name>
</gene>
<accession>A0A7W6CVN5</accession>